<dbReference type="InterPro" id="IPR001296">
    <property type="entry name" value="Glyco_trans_1"/>
</dbReference>
<dbReference type="Gene3D" id="3.40.50.2000">
    <property type="entry name" value="Glycogen Phosphorylase B"/>
    <property type="match status" value="2"/>
</dbReference>
<dbReference type="GO" id="GO:0016758">
    <property type="term" value="F:hexosyltransferase activity"/>
    <property type="evidence" value="ECO:0007669"/>
    <property type="project" value="TreeGrafter"/>
</dbReference>
<protein>
    <recommendedName>
        <fullName evidence="5">Glycosyltransferase family 1 protein</fullName>
    </recommendedName>
</protein>
<dbReference type="Pfam" id="PF00534">
    <property type="entry name" value="Glycos_transf_1"/>
    <property type="match status" value="1"/>
</dbReference>
<organism evidence="3 4">
    <name type="scientific">Aliidongia dinghuensis</name>
    <dbReference type="NCBI Taxonomy" id="1867774"/>
    <lineage>
        <taxon>Bacteria</taxon>
        <taxon>Pseudomonadati</taxon>
        <taxon>Pseudomonadota</taxon>
        <taxon>Alphaproteobacteria</taxon>
        <taxon>Rhodospirillales</taxon>
        <taxon>Dongiaceae</taxon>
        <taxon>Aliidongia</taxon>
    </lineage>
</organism>
<evidence type="ECO:0000259" key="2">
    <source>
        <dbReference type="Pfam" id="PF13439"/>
    </source>
</evidence>
<feature type="domain" description="Glycosyl transferase family 1" evidence="1">
    <location>
        <begin position="222"/>
        <end position="383"/>
    </location>
</feature>
<evidence type="ECO:0000313" key="3">
    <source>
        <dbReference type="EMBL" id="GGF10768.1"/>
    </source>
</evidence>
<dbReference type="EMBL" id="BMJQ01000003">
    <property type="protein sequence ID" value="GGF10768.1"/>
    <property type="molecule type" value="Genomic_DNA"/>
</dbReference>
<dbReference type="PANTHER" id="PTHR45947">
    <property type="entry name" value="SULFOQUINOVOSYL TRANSFERASE SQD2"/>
    <property type="match status" value="1"/>
</dbReference>
<dbReference type="CDD" id="cd03801">
    <property type="entry name" value="GT4_PimA-like"/>
    <property type="match status" value="1"/>
</dbReference>
<dbReference type="Proteomes" id="UP000646365">
    <property type="component" value="Unassembled WGS sequence"/>
</dbReference>
<accession>A0A8J3E1C7</accession>
<evidence type="ECO:0008006" key="5">
    <source>
        <dbReference type="Google" id="ProtNLM"/>
    </source>
</evidence>
<dbReference type="RefSeq" id="WP_229743563.1">
    <property type="nucleotide sequence ID" value="NZ_BMJQ01000003.1"/>
</dbReference>
<proteinExistence type="predicted"/>
<feature type="domain" description="Glycosyltransferase subfamily 4-like N-terminal" evidence="2">
    <location>
        <begin position="68"/>
        <end position="207"/>
    </location>
</feature>
<dbReference type="InterPro" id="IPR028098">
    <property type="entry name" value="Glyco_trans_4-like_N"/>
</dbReference>
<keyword evidence="4" id="KW-1185">Reference proteome</keyword>
<dbReference type="AlphaFoldDB" id="A0A8J3E1C7"/>
<dbReference type="InterPro" id="IPR050194">
    <property type="entry name" value="Glycosyltransferase_grp1"/>
</dbReference>
<sequence>MAEAMAEKRVLLITNNLPPVRGGSGIVYDALARAAGGRIVVVAPRISYQDGLPLIGWREHDRLAPYPVIRLGLLRTVIGDAVPRHLRRLRFLLQDISIRAGLLATLVRSLMRDRIAVVCIGELVASAWVFGVLRLLPSITRVVYVHGEEITTQDDYDSTKERRRRALMAAHHIVVVSRFTARAVAELLGDKAADRIRLIENGVDVARFRPVERRPDLVARYGIEGSFVFVSVCRLLEKKGIDQTIRALAKIAVEFPDSRLLVVGDGPYRGALEALAADCGVAGLVSFSGSVADDELVDHYALGDVFVMPNRKLPNGDTEGFGLVFLEANACGLPVIAGSDGGSKDAVRHGVNGLLVDGNSVDQIATAMLEMRRDPIVRERLRDGGHAAAAAADWRHKARAFLALFDAGS</sequence>
<dbReference type="PANTHER" id="PTHR45947:SF3">
    <property type="entry name" value="SULFOQUINOVOSYL TRANSFERASE SQD2"/>
    <property type="match status" value="1"/>
</dbReference>
<reference evidence="3" key="1">
    <citation type="journal article" date="2014" name="Int. J. Syst. Evol. Microbiol.">
        <title>Complete genome sequence of Corynebacterium casei LMG S-19264T (=DSM 44701T), isolated from a smear-ripened cheese.</title>
        <authorList>
            <consortium name="US DOE Joint Genome Institute (JGI-PGF)"/>
            <person name="Walter F."/>
            <person name="Albersmeier A."/>
            <person name="Kalinowski J."/>
            <person name="Ruckert C."/>
        </authorList>
    </citation>
    <scope>NUCLEOTIDE SEQUENCE</scope>
    <source>
        <strain evidence="3">CGMCC 1.15725</strain>
    </source>
</reference>
<comment type="caution">
    <text evidence="3">The sequence shown here is derived from an EMBL/GenBank/DDBJ whole genome shotgun (WGS) entry which is preliminary data.</text>
</comment>
<evidence type="ECO:0000259" key="1">
    <source>
        <dbReference type="Pfam" id="PF00534"/>
    </source>
</evidence>
<dbReference type="Pfam" id="PF13439">
    <property type="entry name" value="Glyco_transf_4"/>
    <property type="match status" value="1"/>
</dbReference>
<evidence type="ECO:0000313" key="4">
    <source>
        <dbReference type="Proteomes" id="UP000646365"/>
    </source>
</evidence>
<dbReference type="SUPFAM" id="SSF53756">
    <property type="entry name" value="UDP-Glycosyltransferase/glycogen phosphorylase"/>
    <property type="match status" value="1"/>
</dbReference>
<gene>
    <name evidence="3" type="ORF">GCM10011611_15450</name>
</gene>
<name>A0A8J3E1C7_9PROT</name>
<reference evidence="3" key="2">
    <citation type="submission" date="2020-09" db="EMBL/GenBank/DDBJ databases">
        <authorList>
            <person name="Sun Q."/>
            <person name="Zhou Y."/>
        </authorList>
    </citation>
    <scope>NUCLEOTIDE SEQUENCE</scope>
    <source>
        <strain evidence="3">CGMCC 1.15725</strain>
    </source>
</reference>